<name>A0A369WH75_9GAMM</name>
<keyword evidence="5 9" id="KW-0235">DNA replication</keyword>
<dbReference type="GO" id="GO:0005737">
    <property type="term" value="C:cytoplasm"/>
    <property type="evidence" value="ECO:0007669"/>
    <property type="project" value="UniProtKB-SubCell"/>
</dbReference>
<dbReference type="NCBIfam" id="TIGR00611">
    <property type="entry name" value="recf"/>
    <property type="match status" value="1"/>
</dbReference>
<evidence type="ECO:0000256" key="5">
    <source>
        <dbReference type="ARBA" id="ARBA00022705"/>
    </source>
</evidence>
<evidence type="ECO:0000313" key="13">
    <source>
        <dbReference type="Proteomes" id="UP000253769"/>
    </source>
</evidence>
<dbReference type="InterPro" id="IPR001238">
    <property type="entry name" value="DNA-binding_RecF"/>
</dbReference>
<dbReference type="GO" id="GO:0000731">
    <property type="term" value="P:DNA synthesis involved in DNA repair"/>
    <property type="evidence" value="ECO:0007669"/>
    <property type="project" value="TreeGrafter"/>
</dbReference>
<sequence>MSISQLSITQLRNLASLKLELSSQTNLFYGPNGSGKTSILEAVHLLSLARSFRTNKHKHYIQHQQPESVLFARVQGPQGELPVGFQRSQDASLKVRIGGEPIDAVAELAELVPIQLINSDTFRLLEGSPSIRRQYIDWGGFHLESRFMAAWKAVRRALSQRNSLLKYGKLEPSVRAAWDREFIDRANELDGYRRTYLEQLIPCFERLLAELVELDQLSLHYHCGWDQKKGLDQVLEQGFERDRQLGFTQQGPQRADLKVKMRGMLASEVLSRGQQKLVVSALKVAQGYLLRQQTERRCIYLIDDLPAELDRHHRQRLCRLLEQLDSQVLVTSTDREAFEGCWSEQVEVREFPIRNGALANIEGNGS</sequence>
<keyword evidence="8 9" id="KW-0238">DNA-binding</keyword>
<dbReference type="GO" id="GO:0009432">
    <property type="term" value="P:SOS response"/>
    <property type="evidence" value="ECO:0007669"/>
    <property type="project" value="UniProtKB-UniRule"/>
</dbReference>
<dbReference type="PANTHER" id="PTHR32182:SF0">
    <property type="entry name" value="DNA REPLICATION AND REPAIR PROTEIN RECF"/>
    <property type="match status" value="1"/>
</dbReference>
<protein>
    <recommendedName>
        <fullName evidence="3 9">DNA replication and repair protein RecF</fullName>
    </recommendedName>
</protein>
<organism evidence="12 13">
    <name type="scientific">Motiliproteus coralliicola</name>
    <dbReference type="NCBI Taxonomy" id="2283196"/>
    <lineage>
        <taxon>Bacteria</taxon>
        <taxon>Pseudomonadati</taxon>
        <taxon>Pseudomonadota</taxon>
        <taxon>Gammaproteobacteria</taxon>
        <taxon>Oceanospirillales</taxon>
        <taxon>Oceanospirillaceae</taxon>
        <taxon>Motiliproteus</taxon>
    </lineage>
</organism>
<evidence type="ECO:0000256" key="4">
    <source>
        <dbReference type="ARBA" id="ARBA00022490"/>
    </source>
</evidence>
<evidence type="ECO:0000256" key="3">
    <source>
        <dbReference type="ARBA" id="ARBA00020170"/>
    </source>
</evidence>
<keyword evidence="9 10" id="KW-0742">SOS response</keyword>
<dbReference type="SUPFAM" id="SSF52540">
    <property type="entry name" value="P-loop containing nucleoside triphosphate hydrolases"/>
    <property type="match status" value="1"/>
</dbReference>
<dbReference type="OrthoDB" id="9803889at2"/>
<dbReference type="GO" id="GO:0006302">
    <property type="term" value="P:double-strand break repair"/>
    <property type="evidence" value="ECO:0007669"/>
    <property type="project" value="TreeGrafter"/>
</dbReference>
<dbReference type="Pfam" id="PF02463">
    <property type="entry name" value="SMC_N"/>
    <property type="match status" value="1"/>
</dbReference>
<dbReference type="EMBL" id="QQOH01000004">
    <property type="protein sequence ID" value="RDE18805.1"/>
    <property type="molecule type" value="Genomic_DNA"/>
</dbReference>
<keyword evidence="4 9" id="KW-0963">Cytoplasm</keyword>
<dbReference type="RefSeq" id="WP_114696420.1">
    <property type="nucleotide sequence ID" value="NZ_QQOH01000004.1"/>
</dbReference>
<evidence type="ECO:0000256" key="7">
    <source>
        <dbReference type="ARBA" id="ARBA00022840"/>
    </source>
</evidence>
<dbReference type="InterPro" id="IPR018078">
    <property type="entry name" value="DNA-binding_RecF_CS"/>
</dbReference>
<evidence type="ECO:0000256" key="6">
    <source>
        <dbReference type="ARBA" id="ARBA00022741"/>
    </source>
</evidence>
<dbReference type="InterPro" id="IPR027417">
    <property type="entry name" value="P-loop_NTPase"/>
</dbReference>
<dbReference type="Proteomes" id="UP000253769">
    <property type="component" value="Unassembled WGS sequence"/>
</dbReference>
<comment type="caution">
    <text evidence="12">The sequence shown here is derived from an EMBL/GenBank/DDBJ whole genome shotgun (WGS) entry which is preliminary data.</text>
</comment>
<dbReference type="HAMAP" id="MF_00365">
    <property type="entry name" value="RecF"/>
    <property type="match status" value="1"/>
</dbReference>
<keyword evidence="9 10" id="KW-0234">DNA repair</keyword>
<dbReference type="PANTHER" id="PTHR32182">
    <property type="entry name" value="DNA REPLICATION AND REPAIR PROTEIN RECF"/>
    <property type="match status" value="1"/>
</dbReference>
<dbReference type="PROSITE" id="PS00618">
    <property type="entry name" value="RECF_2"/>
    <property type="match status" value="1"/>
</dbReference>
<evidence type="ECO:0000256" key="8">
    <source>
        <dbReference type="ARBA" id="ARBA00023125"/>
    </source>
</evidence>
<dbReference type="InterPro" id="IPR003395">
    <property type="entry name" value="RecF/RecN/SMC_N"/>
</dbReference>
<dbReference type="InterPro" id="IPR042174">
    <property type="entry name" value="RecF_2"/>
</dbReference>
<feature type="domain" description="RecF/RecN/SMC N-terminal" evidence="11">
    <location>
        <begin position="3"/>
        <end position="348"/>
    </location>
</feature>
<dbReference type="Gene3D" id="1.20.1050.90">
    <property type="entry name" value="RecF/RecN/SMC, N-terminal domain"/>
    <property type="match status" value="1"/>
</dbReference>
<dbReference type="GO" id="GO:0006260">
    <property type="term" value="P:DNA replication"/>
    <property type="evidence" value="ECO:0007669"/>
    <property type="project" value="UniProtKB-UniRule"/>
</dbReference>
<evidence type="ECO:0000259" key="11">
    <source>
        <dbReference type="Pfam" id="PF02463"/>
    </source>
</evidence>
<feature type="binding site" evidence="9">
    <location>
        <begin position="30"/>
        <end position="37"/>
    </location>
    <ligand>
        <name>ATP</name>
        <dbReference type="ChEBI" id="CHEBI:30616"/>
    </ligand>
</feature>
<keyword evidence="9 10" id="KW-0227">DNA damage</keyword>
<evidence type="ECO:0000256" key="10">
    <source>
        <dbReference type="RuleBase" id="RU000578"/>
    </source>
</evidence>
<evidence type="ECO:0000256" key="1">
    <source>
        <dbReference type="ARBA" id="ARBA00004496"/>
    </source>
</evidence>
<keyword evidence="6 9" id="KW-0547">Nucleotide-binding</keyword>
<keyword evidence="13" id="KW-1185">Reference proteome</keyword>
<dbReference type="GO" id="GO:0005524">
    <property type="term" value="F:ATP binding"/>
    <property type="evidence" value="ECO:0007669"/>
    <property type="project" value="UniProtKB-UniRule"/>
</dbReference>
<comment type="subcellular location">
    <subcellularLocation>
        <location evidence="1 9 10">Cytoplasm</location>
    </subcellularLocation>
</comment>
<evidence type="ECO:0000313" key="12">
    <source>
        <dbReference type="EMBL" id="RDE18805.1"/>
    </source>
</evidence>
<accession>A0A369WH75</accession>
<evidence type="ECO:0000256" key="2">
    <source>
        <dbReference type="ARBA" id="ARBA00008016"/>
    </source>
</evidence>
<evidence type="ECO:0000256" key="9">
    <source>
        <dbReference type="HAMAP-Rule" id="MF_00365"/>
    </source>
</evidence>
<dbReference type="AlphaFoldDB" id="A0A369WH75"/>
<dbReference type="GO" id="GO:0003697">
    <property type="term" value="F:single-stranded DNA binding"/>
    <property type="evidence" value="ECO:0007669"/>
    <property type="project" value="UniProtKB-UniRule"/>
</dbReference>
<reference evidence="12 13" key="1">
    <citation type="submission" date="2018-07" db="EMBL/GenBank/DDBJ databases">
        <title>Motiliproteus coralliicola sp. nov., a bacterium isolated from Coral.</title>
        <authorList>
            <person name="Wang G."/>
        </authorList>
    </citation>
    <scope>NUCLEOTIDE SEQUENCE [LARGE SCALE GENOMIC DNA]</scope>
    <source>
        <strain evidence="12 13">C34</strain>
    </source>
</reference>
<proteinExistence type="inferred from homology"/>
<comment type="function">
    <text evidence="9 10">The RecF protein is involved in DNA metabolism; it is required for DNA replication and normal SOS inducibility. RecF binds preferentially to single-stranded, linear DNA. It also seems to bind ATP.</text>
</comment>
<dbReference type="Gene3D" id="3.40.50.300">
    <property type="entry name" value="P-loop containing nucleotide triphosphate hydrolases"/>
    <property type="match status" value="1"/>
</dbReference>
<keyword evidence="7 9" id="KW-0067">ATP-binding</keyword>
<gene>
    <name evidence="9" type="primary">recF</name>
    <name evidence="12" type="ORF">DV711_14390</name>
</gene>
<dbReference type="PROSITE" id="PS00617">
    <property type="entry name" value="RECF_1"/>
    <property type="match status" value="1"/>
</dbReference>
<comment type="similarity">
    <text evidence="2 9 10">Belongs to the RecF family.</text>
</comment>